<reference evidence="1 2" key="1">
    <citation type="submission" date="2020-04" db="EMBL/GenBank/DDBJ databases">
        <title>WGS-Seq of Vibrio isolated by the O'Toole Lab.</title>
        <authorList>
            <person name="Mckone K.P."/>
            <person name="Whitaker R."/>
            <person name="Sevigney J.L."/>
            <person name="Herring J.B."/>
            <person name="O'Toole G."/>
        </authorList>
    </citation>
    <scope>NUCLEOTIDE SEQUENCE [LARGE SCALE GENOMIC DNA]</scope>
    <source>
        <strain evidence="1 2">BS_02</strain>
    </source>
</reference>
<dbReference type="RefSeq" id="WP_102454596.1">
    <property type="nucleotide sequence ID" value="NZ_JABBXC010000063.1"/>
</dbReference>
<name>A0ABX1UDT7_9VIBR</name>
<dbReference type="EMBL" id="JABCJR010000064">
    <property type="protein sequence ID" value="NMR71950.1"/>
    <property type="molecule type" value="Genomic_DNA"/>
</dbReference>
<comment type="caution">
    <text evidence="1">The sequence shown here is derived from an EMBL/GenBank/DDBJ whole genome shotgun (WGS) entry which is preliminary data.</text>
</comment>
<gene>
    <name evidence="1" type="ORF">HJ568_18720</name>
</gene>
<dbReference type="Proteomes" id="UP000590068">
    <property type="component" value="Unassembled WGS sequence"/>
</dbReference>
<keyword evidence="2" id="KW-1185">Reference proteome</keyword>
<protein>
    <submittedName>
        <fullName evidence="1">Uncharacterized protein</fullName>
    </submittedName>
</protein>
<evidence type="ECO:0000313" key="2">
    <source>
        <dbReference type="Proteomes" id="UP000590068"/>
    </source>
</evidence>
<organism evidence="1 2">
    <name type="scientific">Vibrio breoganii</name>
    <dbReference type="NCBI Taxonomy" id="553239"/>
    <lineage>
        <taxon>Bacteria</taxon>
        <taxon>Pseudomonadati</taxon>
        <taxon>Pseudomonadota</taxon>
        <taxon>Gammaproteobacteria</taxon>
        <taxon>Vibrionales</taxon>
        <taxon>Vibrionaceae</taxon>
        <taxon>Vibrio</taxon>
    </lineage>
</organism>
<sequence>MTYRTQQAVQALFQQVKSESIDELLHLSEFVQTGWPEEELKTTVKLMRILIDTPKQSMASLQQQGFAYKWLQTILALLDFSLDADEQQVSRSKADDISIAIVLLAKHGFVINRIDKRNQRIFTFKENRAINFEVKFVNHEDRQTLLLISSH</sequence>
<accession>A0ABX1UDT7</accession>
<evidence type="ECO:0000313" key="1">
    <source>
        <dbReference type="EMBL" id="NMR71950.1"/>
    </source>
</evidence>
<proteinExistence type="predicted"/>